<evidence type="ECO:0000313" key="2">
    <source>
        <dbReference type="EMBL" id="NID06236.1"/>
    </source>
</evidence>
<evidence type="ECO:0000256" key="1">
    <source>
        <dbReference type="SAM" id="Phobius"/>
    </source>
</evidence>
<feature type="transmembrane region" description="Helical" evidence="1">
    <location>
        <begin position="173"/>
        <end position="194"/>
    </location>
</feature>
<keyword evidence="1" id="KW-0472">Membrane</keyword>
<feature type="transmembrane region" description="Helical" evidence="1">
    <location>
        <begin position="206"/>
        <end position="224"/>
    </location>
</feature>
<sequence length="432" mass="48318">MTHDVPHVINPLLEVSDFDSDAGKPMKLCLIPRAGGAGEVRFALPADYMALAREFDGQRDTDAAIQSFIDKHRPERDKSWLTRLVTESLVPKGIVIRADQDPRCATSSQSDKAFLHVKLPIIRSSLVEPVARSLSFLYRPAAMIVGLVGFVAMHVVVYGFLFRGQHFEFGELGIASVLLLMLISTLATICHEFGHATAAAHFGCRNMTIGWGVYLIYTVLWTNVSDAWKLPRKHRAIVDIGGVYFESFALFALLVGYLATNNPIFLFGFIFVDLSIANTFNPFLRMDGYWLVSDLFGIVNLRKQQEIWWQDLIERILHPRTHTSRSTLKPMAKRVLAVYTILGTLFIAYVMKTMFVVVVLSVLTNLPQFANETWSKLASDATWSNVLHAVAETGWRILVILGAGFTFWNIGKALGRMLGRLRRVARTAAEGA</sequence>
<proteinExistence type="predicted"/>
<keyword evidence="3" id="KW-1185">Reference proteome</keyword>
<feature type="transmembrane region" description="Helical" evidence="1">
    <location>
        <begin position="335"/>
        <end position="363"/>
    </location>
</feature>
<keyword evidence="1" id="KW-1133">Transmembrane helix</keyword>
<reference evidence="2 3" key="1">
    <citation type="journal article" date="2011" name="Curr. Microbiol.">
        <title>Luteibacter jiangsuensis sp. nov.: a methamidophos-degrading bacterium isolated from a methamidophos-manufacturing factory.</title>
        <authorList>
            <person name="Wang L."/>
            <person name="Wang G.L."/>
            <person name="Li S.P."/>
            <person name="Jiang J.D."/>
        </authorList>
    </citation>
    <scope>NUCLEOTIDE SEQUENCE [LARGE SCALE GENOMIC DNA]</scope>
    <source>
        <strain evidence="2 3">CGMCC 1.10133</strain>
    </source>
</reference>
<dbReference type="RefSeq" id="WP_167128292.1">
    <property type="nucleotide sequence ID" value="NZ_JAAQQR010000007.1"/>
</dbReference>
<gene>
    <name evidence="2" type="ORF">HBF26_15180</name>
</gene>
<evidence type="ECO:0000313" key="3">
    <source>
        <dbReference type="Proteomes" id="UP001429601"/>
    </source>
</evidence>
<comment type="caution">
    <text evidence="2">The sequence shown here is derived from an EMBL/GenBank/DDBJ whole genome shotgun (WGS) entry which is preliminary data.</text>
</comment>
<name>A0ABX0Q7A8_9GAMM</name>
<dbReference type="EMBL" id="JAAQQR010000007">
    <property type="protein sequence ID" value="NID06236.1"/>
    <property type="molecule type" value="Genomic_DNA"/>
</dbReference>
<accession>A0ABX0Q7A8</accession>
<keyword evidence="1" id="KW-0812">Transmembrane</keyword>
<feature type="transmembrane region" description="Helical" evidence="1">
    <location>
        <begin position="141"/>
        <end position="161"/>
    </location>
</feature>
<dbReference type="Proteomes" id="UP001429601">
    <property type="component" value="Unassembled WGS sequence"/>
</dbReference>
<feature type="transmembrane region" description="Helical" evidence="1">
    <location>
        <begin position="236"/>
        <end position="258"/>
    </location>
</feature>
<feature type="transmembrane region" description="Helical" evidence="1">
    <location>
        <begin position="393"/>
        <end position="414"/>
    </location>
</feature>
<protein>
    <recommendedName>
        <fullName evidence="4">Peptide zinc metalloprotease protein</fullName>
    </recommendedName>
</protein>
<organism evidence="2 3">
    <name type="scientific">Luteibacter jiangsuensis</name>
    <dbReference type="NCBI Taxonomy" id="637577"/>
    <lineage>
        <taxon>Bacteria</taxon>
        <taxon>Pseudomonadati</taxon>
        <taxon>Pseudomonadota</taxon>
        <taxon>Gammaproteobacteria</taxon>
        <taxon>Lysobacterales</taxon>
        <taxon>Rhodanobacteraceae</taxon>
        <taxon>Luteibacter</taxon>
    </lineage>
</organism>
<evidence type="ECO:0008006" key="4">
    <source>
        <dbReference type="Google" id="ProtNLM"/>
    </source>
</evidence>
<feature type="transmembrane region" description="Helical" evidence="1">
    <location>
        <begin position="264"/>
        <end position="284"/>
    </location>
</feature>